<proteinExistence type="predicted"/>
<keyword evidence="4" id="KW-1185">Reference proteome</keyword>
<comment type="caution">
    <text evidence="3">The sequence shown here is derived from an EMBL/GenBank/DDBJ whole genome shotgun (WGS) entry which is preliminary data.</text>
</comment>
<name>A0AAU9KA62_9CILI</name>
<evidence type="ECO:0000256" key="2">
    <source>
        <dbReference type="SAM" id="MobiDB-lite"/>
    </source>
</evidence>
<reference evidence="3" key="1">
    <citation type="submission" date="2021-09" db="EMBL/GenBank/DDBJ databases">
        <authorList>
            <consortium name="AG Swart"/>
            <person name="Singh M."/>
            <person name="Singh A."/>
            <person name="Seah K."/>
            <person name="Emmerich C."/>
        </authorList>
    </citation>
    <scope>NUCLEOTIDE SEQUENCE</scope>
    <source>
        <strain evidence="3">ATCC30299</strain>
    </source>
</reference>
<dbReference type="SMART" id="SM00174">
    <property type="entry name" value="RHO"/>
    <property type="match status" value="1"/>
</dbReference>
<evidence type="ECO:0000313" key="3">
    <source>
        <dbReference type="EMBL" id="CAG9334088.1"/>
    </source>
</evidence>
<accession>A0AAU9KA62</accession>
<keyword evidence="1" id="KW-0547">Nucleotide-binding</keyword>
<dbReference type="InterPro" id="IPR005225">
    <property type="entry name" value="Small_GTP-bd"/>
</dbReference>
<dbReference type="GO" id="GO:0005525">
    <property type="term" value="F:GTP binding"/>
    <property type="evidence" value="ECO:0007669"/>
    <property type="project" value="InterPro"/>
</dbReference>
<dbReference type="SMART" id="SM00175">
    <property type="entry name" value="RAB"/>
    <property type="match status" value="1"/>
</dbReference>
<dbReference type="SUPFAM" id="SSF52540">
    <property type="entry name" value="P-loop containing nucleoside triphosphate hydrolases"/>
    <property type="match status" value="1"/>
</dbReference>
<dbReference type="InterPro" id="IPR027417">
    <property type="entry name" value="P-loop_NTPase"/>
</dbReference>
<evidence type="ECO:0000313" key="4">
    <source>
        <dbReference type="Proteomes" id="UP001162131"/>
    </source>
</evidence>
<dbReference type="Gene3D" id="3.40.50.300">
    <property type="entry name" value="P-loop containing nucleotide triphosphate hydrolases"/>
    <property type="match status" value="1"/>
</dbReference>
<dbReference type="Pfam" id="PF00071">
    <property type="entry name" value="Ras"/>
    <property type="match status" value="1"/>
</dbReference>
<dbReference type="PRINTS" id="PR00449">
    <property type="entry name" value="RASTRNSFRMNG"/>
</dbReference>
<dbReference type="InterPro" id="IPR001806">
    <property type="entry name" value="Small_GTPase"/>
</dbReference>
<dbReference type="GO" id="GO:0003924">
    <property type="term" value="F:GTPase activity"/>
    <property type="evidence" value="ECO:0007669"/>
    <property type="project" value="InterPro"/>
</dbReference>
<dbReference type="Proteomes" id="UP001162131">
    <property type="component" value="Unassembled WGS sequence"/>
</dbReference>
<dbReference type="PROSITE" id="PS51419">
    <property type="entry name" value="RAB"/>
    <property type="match status" value="1"/>
</dbReference>
<dbReference type="SMART" id="SM00176">
    <property type="entry name" value="RAN"/>
    <property type="match status" value="1"/>
</dbReference>
<sequence>MSIPTNLKVVVLGESGVGKSSVVLRFITNVFNPTSEATLGASFVGKALSFNDKILKFNIWDTAGQEKYHSLAKMYYRDADAAIMVYDITKRDSFNGLKKWYEELKENGPRDIVVAIAGNKEDLVENEAVSPQDAKAYADSIGAIFRKTSAKTCTGIDQIFKDIALKIFPELKEEARSRRSTVSLRPRNNSNENKKKKKCC</sequence>
<dbReference type="FunFam" id="3.40.50.300:FF:000808">
    <property type="entry name" value="Small GTP-binding protein, putative"/>
    <property type="match status" value="1"/>
</dbReference>
<dbReference type="PANTHER" id="PTHR47978">
    <property type="match status" value="1"/>
</dbReference>
<dbReference type="AlphaFoldDB" id="A0AAU9KA62"/>
<evidence type="ECO:0000256" key="1">
    <source>
        <dbReference type="ARBA" id="ARBA00022741"/>
    </source>
</evidence>
<dbReference type="EMBL" id="CAJZBQ010000057">
    <property type="protein sequence ID" value="CAG9334088.1"/>
    <property type="molecule type" value="Genomic_DNA"/>
</dbReference>
<organism evidence="3 4">
    <name type="scientific">Blepharisma stoltei</name>
    <dbReference type="NCBI Taxonomy" id="1481888"/>
    <lineage>
        <taxon>Eukaryota</taxon>
        <taxon>Sar</taxon>
        <taxon>Alveolata</taxon>
        <taxon>Ciliophora</taxon>
        <taxon>Postciliodesmatophora</taxon>
        <taxon>Heterotrichea</taxon>
        <taxon>Heterotrichida</taxon>
        <taxon>Blepharismidae</taxon>
        <taxon>Blepharisma</taxon>
    </lineage>
</organism>
<feature type="region of interest" description="Disordered" evidence="2">
    <location>
        <begin position="177"/>
        <end position="200"/>
    </location>
</feature>
<protein>
    <submittedName>
        <fullName evidence="3">Uncharacterized protein</fullName>
    </submittedName>
</protein>
<gene>
    <name evidence="3" type="ORF">BSTOLATCC_MIC59890</name>
</gene>
<dbReference type="SMART" id="SM00173">
    <property type="entry name" value="RAS"/>
    <property type="match status" value="1"/>
</dbReference>
<dbReference type="PROSITE" id="PS51421">
    <property type="entry name" value="RAS"/>
    <property type="match status" value="1"/>
</dbReference>
<dbReference type="NCBIfam" id="TIGR00231">
    <property type="entry name" value="small_GTP"/>
    <property type="match status" value="1"/>
</dbReference>